<dbReference type="SUPFAM" id="SSF48403">
    <property type="entry name" value="Ankyrin repeat"/>
    <property type="match status" value="1"/>
</dbReference>
<dbReference type="PROSITE" id="PS50088">
    <property type="entry name" value="ANK_REPEAT"/>
    <property type="match status" value="1"/>
</dbReference>
<keyword evidence="5" id="KW-1185">Reference proteome</keyword>
<sequence length="174" mass="19018">MSLFNIETPGLDGPALGLYRACELGIHNLIQPVIEAGADPNTLGARSFKSLLSIAVARRHTERICKLIALGADVATHAPGGPLLYFAASSGKLEIVEMLLKTGIDINQYDGYYGDPLIMATACNDETMIRKLVDSGAIVNVDRIRNTIHWRLDLDGKELSQQLTSRPKTTKKDW</sequence>
<organism evidence="4 5">
    <name type="scientific">Phialocephala subalpina</name>
    <dbReference type="NCBI Taxonomy" id="576137"/>
    <lineage>
        <taxon>Eukaryota</taxon>
        <taxon>Fungi</taxon>
        <taxon>Dikarya</taxon>
        <taxon>Ascomycota</taxon>
        <taxon>Pezizomycotina</taxon>
        <taxon>Leotiomycetes</taxon>
        <taxon>Helotiales</taxon>
        <taxon>Mollisiaceae</taxon>
        <taxon>Phialocephala</taxon>
        <taxon>Phialocephala fortinii species complex</taxon>
    </lineage>
</organism>
<dbReference type="Pfam" id="PF12796">
    <property type="entry name" value="Ank_2"/>
    <property type="match status" value="1"/>
</dbReference>
<evidence type="ECO:0000256" key="3">
    <source>
        <dbReference type="PROSITE-ProRule" id="PRU00023"/>
    </source>
</evidence>
<dbReference type="InterPro" id="IPR036770">
    <property type="entry name" value="Ankyrin_rpt-contain_sf"/>
</dbReference>
<keyword evidence="2 3" id="KW-0040">ANK repeat</keyword>
<evidence type="ECO:0000256" key="2">
    <source>
        <dbReference type="ARBA" id="ARBA00023043"/>
    </source>
</evidence>
<accession>A0A1L7WT47</accession>
<name>A0A1L7WT47_9HELO</name>
<feature type="repeat" description="ANK" evidence="3">
    <location>
        <begin position="79"/>
        <end position="111"/>
    </location>
</feature>
<dbReference type="STRING" id="576137.A0A1L7WT47"/>
<dbReference type="InterPro" id="IPR002110">
    <property type="entry name" value="Ankyrin_rpt"/>
</dbReference>
<evidence type="ECO:0000313" key="5">
    <source>
        <dbReference type="Proteomes" id="UP000184330"/>
    </source>
</evidence>
<dbReference type="AlphaFoldDB" id="A0A1L7WT47"/>
<gene>
    <name evidence="4" type="ORF">PAC_05825</name>
</gene>
<proteinExistence type="predicted"/>
<dbReference type="SMART" id="SM00248">
    <property type="entry name" value="ANK"/>
    <property type="match status" value="3"/>
</dbReference>
<dbReference type="OrthoDB" id="5428966at2759"/>
<reference evidence="4 5" key="1">
    <citation type="submission" date="2016-03" db="EMBL/GenBank/DDBJ databases">
        <authorList>
            <person name="Ploux O."/>
        </authorList>
    </citation>
    <scope>NUCLEOTIDE SEQUENCE [LARGE SCALE GENOMIC DNA]</scope>
    <source>
        <strain evidence="4 5">UAMH 11012</strain>
    </source>
</reference>
<evidence type="ECO:0000256" key="1">
    <source>
        <dbReference type="ARBA" id="ARBA00022737"/>
    </source>
</evidence>
<keyword evidence="1" id="KW-0677">Repeat</keyword>
<protein>
    <submittedName>
        <fullName evidence="4">Uncharacterized protein</fullName>
    </submittedName>
</protein>
<dbReference type="PROSITE" id="PS50297">
    <property type="entry name" value="ANK_REP_REGION"/>
    <property type="match status" value="1"/>
</dbReference>
<dbReference type="Gene3D" id="1.25.40.20">
    <property type="entry name" value="Ankyrin repeat-containing domain"/>
    <property type="match status" value="1"/>
</dbReference>
<dbReference type="Proteomes" id="UP000184330">
    <property type="component" value="Unassembled WGS sequence"/>
</dbReference>
<dbReference type="PANTHER" id="PTHR24198:SF165">
    <property type="entry name" value="ANKYRIN REPEAT-CONTAINING PROTEIN-RELATED"/>
    <property type="match status" value="1"/>
</dbReference>
<dbReference type="EMBL" id="FJOG01000007">
    <property type="protein sequence ID" value="CZR55937.1"/>
    <property type="molecule type" value="Genomic_DNA"/>
</dbReference>
<dbReference type="PANTHER" id="PTHR24198">
    <property type="entry name" value="ANKYRIN REPEAT AND PROTEIN KINASE DOMAIN-CONTAINING PROTEIN"/>
    <property type="match status" value="1"/>
</dbReference>
<evidence type="ECO:0000313" key="4">
    <source>
        <dbReference type="EMBL" id="CZR55937.1"/>
    </source>
</evidence>